<dbReference type="PIRSF" id="PIRSF000103">
    <property type="entry name" value="HIBADH"/>
    <property type="match status" value="1"/>
</dbReference>
<dbReference type="GO" id="GO:0016491">
    <property type="term" value="F:oxidoreductase activity"/>
    <property type="evidence" value="ECO:0007669"/>
    <property type="project" value="UniProtKB-KW"/>
</dbReference>
<dbReference type="EMBL" id="CABL01000002">
    <property type="protein sequence ID" value="CBH74733.1"/>
    <property type="molecule type" value="Genomic_DNA"/>
</dbReference>
<sequence length="278" mass="29551">MNTIAFYGAGLLGSNFVRAFRRRGDAVRLWNRTAAHAQALADIGVEICTAPEEAARGAEYLHLCLSDDTAVESVLERVLPTLDRSVPICDHTTCLPQRVATRTEDLRAKGYRYLHAPVFMGPPNALDGTGSMLVSGDRSTIALLRDHLAAMTGTLRDLGERTEAAAIYKLLGNAMILAVIGGVADVLHIGAAQGLTGPESFKIFDFYEPKGQIEGRGRRMAGGDESTTWSVEMALKDARLMQGAAYDAALPVIDAVAARLAELAATGAAKADLAALAR</sequence>
<protein>
    <submittedName>
        <fullName evidence="3">6-phosphogluconate dehydrogenase, NAD-binding</fullName>
    </submittedName>
</protein>
<proteinExistence type="predicted"/>
<reference evidence="3" key="1">
    <citation type="submission" date="2009-10" db="EMBL/GenBank/DDBJ databases">
        <title>Diversity of trophic interactions inside an arsenic-rich microbial ecosystem.</title>
        <authorList>
            <person name="Bertin P.N."/>
            <person name="Heinrich-Salmeron A."/>
            <person name="Pelletier E."/>
            <person name="Goulhen-Chollet F."/>
            <person name="Arsene-Ploetze F."/>
            <person name="Gallien S."/>
            <person name="Calteau A."/>
            <person name="Vallenet D."/>
            <person name="Casiot C."/>
            <person name="Chane-Woon-Ming B."/>
            <person name="Giloteaux L."/>
            <person name="Barakat M."/>
            <person name="Bonnefoy V."/>
            <person name="Bruneel O."/>
            <person name="Chandler M."/>
            <person name="Cleiss J."/>
            <person name="Duran R."/>
            <person name="Elbaz-Poulichet F."/>
            <person name="Fonknechten N."/>
            <person name="Lauga B."/>
            <person name="Mornico D."/>
            <person name="Ortet P."/>
            <person name="Schaeffer C."/>
            <person name="Siguier P."/>
            <person name="Alexander Thil Smith A."/>
            <person name="Van Dorsselaer A."/>
            <person name="Weissenbach J."/>
            <person name="Medigue C."/>
            <person name="Le Paslier D."/>
        </authorList>
    </citation>
    <scope>NUCLEOTIDE SEQUENCE</scope>
</reference>
<organism evidence="3">
    <name type="scientific">mine drainage metagenome</name>
    <dbReference type="NCBI Taxonomy" id="410659"/>
    <lineage>
        <taxon>unclassified sequences</taxon>
        <taxon>metagenomes</taxon>
        <taxon>ecological metagenomes</taxon>
    </lineage>
</organism>
<comment type="caution">
    <text evidence="3">The sequence shown here is derived from an EMBL/GenBank/DDBJ whole genome shotgun (WGS) entry which is preliminary data.</text>
</comment>
<evidence type="ECO:0000313" key="3">
    <source>
        <dbReference type="EMBL" id="CBH74733.1"/>
    </source>
</evidence>
<dbReference type="PANTHER" id="PTHR43580">
    <property type="entry name" value="OXIDOREDUCTASE GLYR1-RELATED"/>
    <property type="match status" value="1"/>
</dbReference>
<dbReference type="GO" id="GO:0050661">
    <property type="term" value="F:NADP binding"/>
    <property type="evidence" value="ECO:0007669"/>
    <property type="project" value="InterPro"/>
</dbReference>
<dbReference type="InterPro" id="IPR006115">
    <property type="entry name" value="6PGDH_NADP-bd"/>
</dbReference>
<evidence type="ECO:0000259" key="2">
    <source>
        <dbReference type="Pfam" id="PF03446"/>
    </source>
</evidence>
<dbReference type="SUPFAM" id="SSF48179">
    <property type="entry name" value="6-phosphogluconate dehydrogenase C-terminal domain-like"/>
    <property type="match status" value="1"/>
</dbReference>
<dbReference type="SUPFAM" id="SSF51735">
    <property type="entry name" value="NAD(P)-binding Rossmann-fold domains"/>
    <property type="match status" value="1"/>
</dbReference>
<dbReference type="Gene3D" id="3.40.50.720">
    <property type="entry name" value="NAD(P)-binding Rossmann-like Domain"/>
    <property type="match status" value="1"/>
</dbReference>
<dbReference type="InterPro" id="IPR015815">
    <property type="entry name" value="HIBADH-related"/>
</dbReference>
<dbReference type="PANTHER" id="PTHR43580:SF8">
    <property type="entry name" value="6-PHOSPHOGLUCONATE DEHYDROGENASE NADP-BINDING DOMAIN-CONTAINING PROTEIN-RELATED"/>
    <property type="match status" value="1"/>
</dbReference>
<dbReference type="InterPro" id="IPR013328">
    <property type="entry name" value="6PGD_dom2"/>
</dbReference>
<dbReference type="InterPro" id="IPR051265">
    <property type="entry name" value="HIBADH-related_NP60_sf"/>
</dbReference>
<keyword evidence="1" id="KW-0560">Oxidoreductase</keyword>
<dbReference type="Gene3D" id="1.10.1040.10">
    <property type="entry name" value="N-(1-d-carboxylethyl)-l-norvaline Dehydrogenase, domain 2"/>
    <property type="match status" value="1"/>
</dbReference>
<evidence type="ECO:0000256" key="1">
    <source>
        <dbReference type="ARBA" id="ARBA00023002"/>
    </source>
</evidence>
<dbReference type="Pfam" id="PF03446">
    <property type="entry name" value="NAD_binding_2"/>
    <property type="match status" value="1"/>
</dbReference>
<name>E6PE48_9ZZZZ</name>
<dbReference type="InterPro" id="IPR036291">
    <property type="entry name" value="NAD(P)-bd_dom_sf"/>
</dbReference>
<feature type="domain" description="6-phosphogluconate dehydrogenase NADP-binding" evidence="2">
    <location>
        <begin position="3"/>
        <end position="153"/>
    </location>
</feature>
<accession>E6PE48</accession>
<dbReference type="InterPro" id="IPR008927">
    <property type="entry name" value="6-PGluconate_DH-like_C_sf"/>
</dbReference>
<gene>
    <name evidence="3" type="ORF">CARN1_1836</name>
</gene>
<dbReference type="AlphaFoldDB" id="E6PE48"/>